<proteinExistence type="predicted"/>
<dbReference type="RefSeq" id="WP_040723910.1">
    <property type="nucleotide sequence ID" value="NZ_CAWPHS010000011.1"/>
</dbReference>
<keyword evidence="2" id="KW-1185">Reference proteome</keyword>
<comment type="caution">
    <text evidence="1">The sequence shown here is derived from an EMBL/GenBank/DDBJ whole genome shotgun (WGS) entry which is preliminary data.</text>
</comment>
<sequence>MSIAPDPHTLIAAVIGALENDIEPAIDDDYAGSLCRTAAQMLRQLDVRLREELPVLVREAADLRAVLVELGHEVGEPPTSRWPDIDSARADVAALERQLAEAVAADLEGESAVRAAARGYVERHLRGRLSWERDAYTGPRR</sequence>
<dbReference type="EMBL" id="JAAXPE010000019">
    <property type="protein sequence ID" value="NKY87611.1"/>
    <property type="molecule type" value="Genomic_DNA"/>
</dbReference>
<evidence type="ECO:0000313" key="2">
    <source>
        <dbReference type="Proteomes" id="UP000523447"/>
    </source>
</evidence>
<gene>
    <name evidence="1" type="ORF">HGA07_18490</name>
</gene>
<organism evidence="1 2">
    <name type="scientific">Nocardia veterana</name>
    <dbReference type="NCBI Taxonomy" id="132249"/>
    <lineage>
        <taxon>Bacteria</taxon>
        <taxon>Bacillati</taxon>
        <taxon>Actinomycetota</taxon>
        <taxon>Actinomycetes</taxon>
        <taxon>Mycobacteriales</taxon>
        <taxon>Nocardiaceae</taxon>
        <taxon>Nocardia</taxon>
    </lineage>
</organism>
<protein>
    <submittedName>
        <fullName evidence="1">Uncharacterized protein</fullName>
    </submittedName>
</protein>
<dbReference type="AlphaFoldDB" id="A0A7X6LZV6"/>
<reference evidence="1 2" key="1">
    <citation type="submission" date="2020-04" db="EMBL/GenBank/DDBJ databases">
        <title>MicrobeNet Type strains.</title>
        <authorList>
            <person name="Nicholson A.C."/>
        </authorList>
    </citation>
    <scope>NUCLEOTIDE SEQUENCE [LARGE SCALE GENOMIC DNA]</scope>
    <source>
        <strain evidence="1 2">DSM 44445</strain>
    </source>
</reference>
<dbReference type="Proteomes" id="UP000523447">
    <property type="component" value="Unassembled WGS sequence"/>
</dbReference>
<accession>A0A7X6LZV6</accession>
<evidence type="ECO:0000313" key="1">
    <source>
        <dbReference type="EMBL" id="NKY87611.1"/>
    </source>
</evidence>
<name>A0A7X6LZV6_9NOCA</name>